<sequence length="463" mass="54825">MTSINEQTNSLLFTLPGEIRMNIWTLALAPTEPHRSWHRQWLANHNFRVRPDHEEDPGDRDWEEQSDWKELQGPPTSIYPGAFRCSFRPDLDGRPILQTQLLGTCRRIRQEAGHLIFKNERCFRSLSLHYGSREDSLYRVPYWYCTKEDLNLYHWTRARRRWERQFTRIRLVGPIDNMYDNMHAEQQLLRKIEHLRITVRVADWDRTMRDGHVDRQGASLQINALGSPRNEFFRVQHSFMHDMMEATKDFNLSGASTDTCTPDDIKHAIQPHKWVWSWKRPRWAPPEANFTQNRTGCQPNWAREFINMPRLKTFAMDFDAPEHRRDELAKIVEWAARAWRMPLNPNHAGYHYLSADGNPVSKTSWRGTIHDWPSTCSVCSQYFCSNARLECEEHERVWGLFRKGYGPRICSWTVTWTPRRSNGPEVYPYDRDSSFLTTGLDHDVQDDDDESIVFSDDDQEDEV</sequence>
<dbReference type="eggNOG" id="ENOG502ST8E">
    <property type="taxonomic scope" value="Eukaryota"/>
</dbReference>
<feature type="compositionally biased region" description="Acidic residues" evidence="1">
    <location>
        <begin position="54"/>
        <end position="65"/>
    </location>
</feature>
<reference evidence="3" key="5">
    <citation type="submission" date="2015-06" db="UniProtKB">
        <authorList>
            <consortium name="EnsemblFungi"/>
        </authorList>
    </citation>
    <scope>IDENTIFICATION</scope>
    <source>
        <strain evidence="3">ATCC 64411</strain>
    </source>
</reference>
<dbReference type="Proteomes" id="UP000011715">
    <property type="component" value="Unassembled WGS sequence"/>
</dbReference>
<feature type="region of interest" description="Disordered" evidence="1">
    <location>
        <begin position="438"/>
        <end position="463"/>
    </location>
</feature>
<dbReference type="VEuPathDB" id="FungiDB:MAPG_10164"/>
<feature type="region of interest" description="Disordered" evidence="1">
    <location>
        <begin position="49"/>
        <end position="71"/>
    </location>
</feature>
<dbReference type="OrthoDB" id="288942at2759"/>
<reference evidence="2" key="1">
    <citation type="submission" date="2010-05" db="EMBL/GenBank/DDBJ databases">
        <title>The Genome Sequence of Magnaporthe poae strain ATCC 64411.</title>
        <authorList>
            <consortium name="The Broad Institute Genome Sequencing Platform"/>
            <consortium name="Broad Institute Genome Sequencing Center for Infectious Disease"/>
            <person name="Ma L.-J."/>
            <person name="Dead R."/>
            <person name="Young S."/>
            <person name="Zeng Q."/>
            <person name="Koehrsen M."/>
            <person name="Alvarado L."/>
            <person name="Berlin A."/>
            <person name="Chapman S.B."/>
            <person name="Chen Z."/>
            <person name="Freedman E."/>
            <person name="Gellesch M."/>
            <person name="Goldberg J."/>
            <person name="Griggs A."/>
            <person name="Gujja S."/>
            <person name="Heilman E.R."/>
            <person name="Heiman D."/>
            <person name="Hepburn T."/>
            <person name="Howarth C."/>
            <person name="Jen D."/>
            <person name="Larson L."/>
            <person name="Mehta T."/>
            <person name="Neiman D."/>
            <person name="Pearson M."/>
            <person name="Roberts A."/>
            <person name="Saif S."/>
            <person name="Shea T."/>
            <person name="Shenoy N."/>
            <person name="Sisk P."/>
            <person name="Stolte C."/>
            <person name="Sykes S."/>
            <person name="Walk T."/>
            <person name="White J."/>
            <person name="Yandava C."/>
            <person name="Haas B."/>
            <person name="Nusbaum C."/>
            <person name="Birren B."/>
        </authorList>
    </citation>
    <scope>NUCLEOTIDE SEQUENCE</scope>
    <source>
        <strain evidence="2">ATCC 64411</strain>
    </source>
</reference>
<dbReference type="AlphaFoldDB" id="A0A0C4EBV5"/>
<dbReference type="OMA" id="IFKNERC"/>
<dbReference type="EnsemblFungi" id="MAPG_10164T0">
    <property type="protein sequence ID" value="MAPG_10164T0"/>
    <property type="gene ID" value="MAPG_10164"/>
</dbReference>
<dbReference type="STRING" id="644358.A0A0C4EBV5"/>
<evidence type="ECO:0000313" key="2">
    <source>
        <dbReference type="EMBL" id="KLU91646.1"/>
    </source>
</evidence>
<feature type="compositionally biased region" description="Acidic residues" evidence="1">
    <location>
        <begin position="444"/>
        <end position="463"/>
    </location>
</feature>
<dbReference type="EMBL" id="GL876977">
    <property type="protein sequence ID" value="KLU91646.1"/>
    <property type="molecule type" value="Genomic_DNA"/>
</dbReference>
<dbReference type="EMBL" id="ADBL01002616">
    <property type="status" value="NOT_ANNOTATED_CDS"/>
    <property type="molecule type" value="Genomic_DNA"/>
</dbReference>
<accession>A0A0C4EBV5</accession>
<evidence type="ECO:0000313" key="4">
    <source>
        <dbReference type="Proteomes" id="UP000011715"/>
    </source>
</evidence>
<proteinExistence type="predicted"/>
<reference evidence="3" key="4">
    <citation type="journal article" date="2015" name="G3 (Bethesda)">
        <title>Genome sequences of three phytopathogenic species of the Magnaporthaceae family of fungi.</title>
        <authorList>
            <person name="Okagaki L.H."/>
            <person name="Nunes C.C."/>
            <person name="Sailsbery J."/>
            <person name="Clay B."/>
            <person name="Brown D."/>
            <person name="John T."/>
            <person name="Oh Y."/>
            <person name="Young N."/>
            <person name="Fitzgerald M."/>
            <person name="Haas B.J."/>
            <person name="Zeng Q."/>
            <person name="Young S."/>
            <person name="Adiconis X."/>
            <person name="Fan L."/>
            <person name="Levin J.Z."/>
            <person name="Mitchell T.K."/>
            <person name="Okubara P.A."/>
            <person name="Farman M.L."/>
            <person name="Kohn L.M."/>
            <person name="Birren B."/>
            <person name="Ma L.-J."/>
            <person name="Dean R.A."/>
        </authorList>
    </citation>
    <scope>NUCLEOTIDE SEQUENCE</scope>
    <source>
        <strain evidence="3">ATCC 64411 / 73-15</strain>
    </source>
</reference>
<protein>
    <submittedName>
        <fullName evidence="2 3">Uncharacterized protein</fullName>
    </submittedName>
</protein>
<evidence type="ECO:0000313" key="3">
    <source>
        <dbReference type="EnsemblFungi" id="MAPG_10164T0"/>
    </source>
</evidence>
<name>A0A0C4EBV5_MAGP6</name>
<reference evidence="2" key="3">
    <citation type="submission" date="2011-03" db="EMBL/GenBank/DDBJ databases">
        <title>Annotation of Magnaporthe poae ATCC 64411.</title>
        <authorList>
            <person name="Ma L.-J."/>
            <person name="Dead R."/>
            <person name="Young S.K."/>
            <person name="Zeng Q."/>
            <person name="Gargeya S."/>
            <person name="Fitzgerald M."/>
            <person name="Haas B."/>
            <person name="Abouelleil A."/>
            <person name="Alvarado L."/>
            <person name="Arachchi H.M."/>
            <person name="Berlin A."/>
            <person name="Brown A."/>
            <person name="Chapman S.B."/>
            <person name="Chen Z."/>
            <person name="Dunbar C."/>
            <person name="Freedman E."/>
            <person name="Gearin G."/>
            <person name="Gellesch M."/>
            <person name="Goldberg J."/>
            <person name="Griggs A."/>
            <person name="Gujja S."/>
            <person name="Heiman D."/>
            <person name="Howarth C."/>
            <person name="Larson L."/>
            <person name="Lui A."/>
            <person name="MacDonald P.J.P."/>
            <person name="Mehta T."/>
            <person name="Montmayeur A."/>
            <person name="Murphy C."/>
            <person name="Neiman D."/>
            <person name="Pearson M."/>
            <person name="Priest M."/>
            <person name="Roberts A."/>
            <person name="Saif S."/>
            <person name="Shea T."/>
            <person name="Shenoy N."/>
            <person name="Sisk P."/>
            <person name="Stolte C."/>
            <person name="Sykes S."/>
            <person name="Yandava C."/>
            <person name="Wortman J."/>
            <person name="Nusbaum C."/>
            <person name="Birren B."/>
        </authorList>
    </citation>
    <scope>NUCLEOTIDE SEQUENCE</scope>
    <source>
        <strain evidence="2">ATCC 64411</strain>
    </source>
</reference>
<gene>
    <name evidence="2" type="ORF">MAPG_10164</name>
</gene>
<organism evidence="3 4">
    <name type="scientific">Magnaporthiopsis poae (strain ATCC 64411 / 73-15)</name>
    <name type="common">Kentucky bluegrass fungus</name>
    <name type="synonym">Magnaporthe poae</name>
    <dbReference type="NCBI Taxonomy" id="644358"/>
    <lineage>
        <taxon>Eukaryota</taxon>
        <taxon>Fungi</taxon>
        <taxon>Dikarya</taxon>
        <taxon>Ascomycota</taxon>
        <taxon>Pezizomycotina</taxon>
        <taxon>Sordariomycetes</taxon>
        <taxon>Sordariomycetidae</taxon>
        <taxon>Magnaporthales</taxon>
        <taxon>Magnaporthaceae</taxon>
        <taxon>Magnaporthiopsis</taxon>
    </lineage>
</organism>
<evidence type="ECO:0000256" key="1">
    <source>
        <dbReference type="SAM" id="MobiDB-lite"/>
    </source>
</evidence>
<keyword evidence="4" id="KW-1185">Reference proteome</keyword>
<reference evidence="4" key="2">
    <citation type="submission" date="2010-05" db="EMBL/GenBank/DDBJ databases">
        <title>The genome sequence of Magnaporthe poae strain ATCC 64411.</title>
        <authorList>
            <person name="Ma L.-J."/>
            <person name="Dead R."/>
            <person name="Young S."/>
            <person name="Zeng Q."/>
            <person name="Koehrsen M."/>
            <person name="Alvarado L."/>
            <person name="Berlin A."/>
            <person name="Chapman S.B."/>
            <person name="Chen Z."/>
            <person name="Freedman E."/>
            <person name="Gellesch M."/>
            <person name="Goldberg J."/>
            <person name="Griggs A."/>
            <person name="Gujja S."/>
            <person name="Heilman E.R."/>
            <person name="Heiman D."/>
            <person name="Hepburn T."/>
            <person name="Howarth C."/>
            <person name="Jen D."/>
            <person name="Larson L."/>
            <person name="Mehta T."/>
            <person name="Neiman D."/>
            <person name="Pearson M."/>
            <person name="Roberts A."/>
            <person name="Saif S."/>
            <person name="Shea T."/>
            <person name="Shenoy N."/>
            <person name="Sisk P."/>
            <person name="Stolte C."/>
            <person name="Sykes S."/>
            <person name="Walk T."/>
            <person name="White J."/>
            <person name="Yandava C."/>
            <person name="Haas B."/>
            <person name="Nusbaum C."/>
            <person name="Birren B."/>
        </authorList>
    </citation>
    <scope>NUCLEOTIDE SEQUENCE [LARGE SCALE GENOMIC DNA]</scope>
    <source>
        <strain evidence="4">ATCC 64411 / 73-15</strain>
    </source>
</reference>